<name>A0A853GTT8_9BURK</name>
<dbReference type="GO" id="GO:0071281">
    <property type="term" value="P:cellular response to iron ion"/>
    <property type="evidence" value="ECO:0007669"/>
    <property type="project" value="TreeGrafter"/>
</dbReference>
<sequence>MRHGAGSRMLHKALMALMGISALWPVWVPPPVAAAVPAQTNSAPASDTSSIRIVTLAPHITELVFAAGAGDKIVATVLSSDYPPAARDIPRVGNGLEVSVERILAFQPSAVITWQPQGVAQALSPALSRLNIPLLLSRPGRLRDIPEEIIRYGQLFNTQDQANAAAQALTQRLDTLARQYAQRTPVTVFIEVGTSPLYTIGADPLLNDALRLCGGINIYANSSVAAPQVSVESILVQRPDVVITPARNRAAQDEARQRWTALQLPAAVNGHVYMIDPDTLFRPGPRLVDATEALCRALDQAR</sequence>
<gene>
    <name evidence="2" type="ORF">H0A62_01150</name>
</gene>
<dbReference type="EMBL" id="JACCEV010000001">
    <property type="protein sequence ID" value="NYT84196.1"/>
    <property type="molecule type" value="Genomic_DNA"/>
</dbReference>
<dbReference type="InterPro" id="IPR002491">
    <property type="entry name" value="ABC_transptr_periplasmic_BD"/>
</dbReference>
<dbReference type="Proteomes" id="UP000554144">
    <property type="component" value="Unassembled WGS sequence"/>
</dbReference>
<dbReference type="PROSITE" id="PS50983">
    <property type="entry name" value="FE_B12_PBP"/>
    <property type="match status" value="1"/>
</dbReference>
<dbReference type="SUPFAM" id="SSF53807">
    <property type="entry name" value="Helical backbone' metal receptor"/>
    <property type="match status" value="1"/>
</dbReference>
<dbReference type="PANTHER" id="PTHR30535">
    <property type="entry name" value="VITAMIN B12-BINDING PROTEIN"/>
    <property type="match status" value="1"/>
</dbReference>
<comment type="caution">
    <text evidence="2">The sequence shown here is derived from an EMBL/GenBank/DDBJ whole genome shotgun (WGS) entry which is preliminary data.</text>
</comment>
<evidence type="ECO:0000313" key="2">
    <source>
        <dbReference type="EMBL" id="NYT84196.1"/>
    </source>
</evidence>
<keyword evidence="3" id="KW-1185">Reference proteome</keyword>
<evidence type="ECO:0000313" key="3">
    <source>
        <dbReference type="Proteomes" id="UP000554144"/>
    </source>
</evidence>
<dbReference type="CDD" id="cd01144">
    <property type="entry name" value="BtuF"/>
    <property type="match status" value="1"/>
</dbReference>
<accession>A0A853GTT8</accession>
<dbReference type="InterPro" id="IPR050902">
    <property type="entry name" value="ABC_Transporter_SBP"/>
</dbReference>
<proteinExistence type="predicted"/>
<dbReference type="RefSeq" id="WP_130038618.1">
    <property type="nucleotide sequence ID" value="NZ_JACCEV010000001.1"/>
</dbReference>
<dbReference type="Gene3D" id="3.40.50.1980">
    <property type="entry name" value="Nitrogenase molybdenum iron protein domain"/>
    <property type="match status" value="2"/>
</dbReference>
<reference evidence="2 3" key="1">
    <citation type="submission" date="2020-07" db="EMBL/GenBank/DDBJ databases">
        <title>Taxonomic revisions and descriptions of new bacterial species based on genomic comparisons in the high-G+C-content subgroup of the family Alcaligenaceae.</title>
        <authorList>
            <person name="Szabo A."/>
            <person name="Felfoldi T."/>
        </authorList>
    </citation>
    <scope>NUCLEOTIDE SEQUENCE [LARGE SCALE GENOMIC DNA]</scope>
    <source>
        <strain evidence="2 3">DSM 25667</strain>
    </source>
</reference>
<dbReference type="AlphaFoldDB" id="A0A853GTT8"/>
<feature type="domain" description="Fe/B12 periplasmic-binding" evidence="1">
    <location>
        <begin position="52"/>
        <end position="302"/>
    </location>
</feature>
<dbReference type="PANTHER" id="PTHR30535:SF34">
    <property type="entry name" value="MOLYBDATE-BINDING PROTEIN MOLA"/>
    <property type="match status" value="1"/>
</dbReference>
<organism evidence="2 3">
    <name type="scientific">Pollutimonas harenae</name>
    <dbReference type="NCBI Taxonomy" id="657015"/>
    <lineage>
        <taxon>Bacteria</taxon>
        <taxon>Pseudomonadati</taxon>
        <taxon>Pseudomonadota</taxon>
        <taxon>Betaproteobacteria</taxon>
        <taxon>Burkholderiales</taxon>
        <taxon>Alcaligenaceae</taxon>
        <taxon>Pollutimonas</taxon>
    </lineage>
</organism>
<dbReference type="OrthoDB" id="6495095at2"/>
<protein>
    <submittedName>
        <fullName evidence="2">Cobalamin-binding protein</fullName>
    </submittedName>
</protein>
<evidence type="ECO:0000259" key="1">
    <source>
        <dbReference type="PROSITE" id="PS50983"/>
    </source>
</evidence>
<dbReference type="Pfam" id="PF01497">
    <property type="entry name" value="Peripla_BP_2"/>
    <property type="match status" value="1"/>
</dbReference>